<dbReference type="RefSeq" id="WP_067401896.1">
    <property type="nucleotide sequence ID" value="NZ_LZEY01000017.1"/>
</dbReference>
<name>A0A1B8HKW6_9GAMM</name>
<evidence type="ECO:0000313" key="2">
    <source>
        <dbReference type="Proteomes" id="UP000092377"/>
    </source>
</evidence>
<proteinExistence type="predicted"/>
<organism evidence="1 2">
    <name type="scientific">Morganella psychrotolerans</name>
    <dbReference type="NCBI Taxonomy" id="368603"/>
    <lineage>
        <taxon>Bacteria</taxon>
        <taxon>Pseudomonadati</taxon>
        <taxon>Pseudomonadota</taxon>
        <taxon>Gammaproteobacteria</taxon>
        <taxon>Enterobacterales</taxon>
        <taxon>Morganellaceae</taxon>
        <taxon>Morganella</taxon>
    </lineage>
</organism>
<reference evidence="2" key="1">
    <citation type="submission" date="2016-06" db="EMBL/GenBank/DDBJ databases">
        <authorList>
            <person name="Butler K."/>
        </authorList>
    </citation>
    <scope>NUCLEOTIDE SEQUENCE [LARGE SCALE GENOMIC DNA]</scope>
    <source>
        <strain evidence="2">GCSL-Mp20</strain>
    </source>
</reference>
<dbReference type="Proteomes" id="UP000092377">
    <property type="component" value="Unassembled WGS sequence"/>
</dbReference>
<dbReference type="AlphaFoldDB" id="A0A1B8HKW6"/>
<protein>
    <submittedName>
        <fullName evidence="1">Uncharacterized protein</fullName>
    </submittedName>
</protein>
<accession>A0A1B8HKW6</accession>
<dbReference type="EMBL" id="LZEY01000017">
    <property type="protein sequence ID" value="OBU09883.1"/>
    <property type="molecule type" value="Genomic_DNA"/>
</dbReference>
<keyword evidence="2" id="KW-1185">Reference proteome</keyword>
<sequence>MSDGQKLVIQLLQRLNFNAQDVGMISLRNKVIGDPLQVTCAALWTEVCNATEISQSLINRLTIFHDNVESAAKKVGMYQ</sequence>
<evidence type="ECO:0000313" key="1">
    <source>
        <dbReference type="EMBL" id="OBU09883.1"/>
    </source>
</evidence>
<gene>
    <name evidence="1" type="ORF">AYY18_18915</name>
</gene>
<comment type="caution">
    <text evidence="1">The sequence shown here is derived from an EMBL/GenBank/DDBJ whole genome shotgun (WGS) entry which is preliminary data.</text>
</comment>
<dbReference type="OrthoDB" id="6463861at2"/>